<keyword evidence="1" id="KW-0175">Coiled coil</keyword>
<protein>
    <submittedName>
        <fullName evidence="2">Uncharacterized protein</fullName>
    </submittedName>
</protein>
<reference evidence="2 3" key="1">
    <citation type="journal article" date="2023" name="Plants (Basel)">
        <title>Bridging the Gap: Combining Genomics and Transcriptomics Approaches to Understand Stylosanthes scabra, an Orphan Legume from the Brazilian Caatinga.</title>
        <authorList>
            <person name="Ferreira-Neto J.R.C."/>
            <person name="da Silva M.D."/>
            <person name="Binneck E."/>
            <person name="de Melo N.F."/>
            <person name="da Silva R.H."/>
            <person name="de Melo A.L.T.M."/>
            <person name="Pandolfi V."/>
            <person name="Bustamante F.O."/>
            <person name="Brasileiro-Vidal A.C."/>
            <person name="Benko-Iseppon A.M."/>
        </authorList>
    </citation>
    <scope>NUCLEOTIDE SEQUENCE [LARGE SCALE GENOMIC DNA]</scope>
    <source>
        <tissue evidence="2">Leaves</tissue>
    </source>
</reference>
<dbReference type="Proteomes" id="UP001341840">
    <property type="component" value="Unassembled WGS sequence"/>
</dbReference>
<proteinExistence type="predicted"/>
<dbReference type="PANTHER" id="PTHR35489">
    <property type="entry name" value="TITAN9"/>
    <property type="match status" value="1"/>
</dbReference>
<gene>
    <name evidence="2" type="ORF">PIB30_048858</name>
</gene>
<dbReference type="PANTHER" id="PTHR35489:SF2">
    <property type="entry name" value="TITAN9"/>
    <property type="match status" value="1"/>
</dbReference>
<accession>A0ABU6XEW2</accession>
<keyword evidence="3" id="KW-1185">Reference proteome</keyword>
<evidence type="ECO:0000313" key="2">
    <source>
        <dbReference type="EMBL" id="MED6196591.1"/>
    </source>
</evidence>
<organism evidence="2 3">
    <name type="scientific">Stylosanthes scabra</name>
    <dbReference type="NCBI Taxonomy" id="79078"/>
    <lineage>
        <taxon>Eukaryota</taxon>
        <taxon>Viridiplantae</taxon>
        <taxon>Streptophyta</taxon>
        <taxon>Embryophyta</taxon>
        <taxon>Tracheophyta</taxon>
        <taxon>Spermatophyta</taxon>
        <taxon>Magnoliopsida</taxon>
        <taxon>eudicotyledons</taxon>
        <taxon>Gunneridae</taxon>
        <taxon>Pentapetalae</taxon>
        <taxon>rosids</taxon>
        <taxon>fabids</taxon>
        <taxon>Fabales</taxon>
        <taxon>Fabaceae</taxon>
        <taxon>Papilionoideae</taxon>
        <taxon>50 kb inversion clade</taxon>
        <taxon>dalbergioids sensu lato</taxon>
        <taxon>Dalbergieae</taxon>
        <taxon>Pterocarpus clade</taxon>
        <taxon>Stylosanthes</taxon>
    </lineage>
</organism>
<dbReference type="EMBL" id="JASCZI010211772">
    <property type="protein sequence ID" value="MED6196591.1"/>
    <property type="molecule type" value="Genomic_DNA"/>
</dbReference>
<name>A0ABU6XEW2_9FABA</name>
<evidence type="ECO:0000256" key="1">
    <source>
        <dbReference type="SAM" id="Coils"/>
    </source>
</evidence>
<feature type="coiled-coil region" evidence="1">
    <location>
        <begin position="25"/>
        <end position="52"/>
    </location>
</feature>
<sequence>MWSPSIPASIVERTIRVSFGGYLFLSSAEELIEHLKSEKDQLHDQLNELGSEVSSVRLAKLKEVADYQHLFLEERKKNEALT</sequence>
<comment type="caution">
    <text evidence="2">The sequence shown here is derived from an EMBL/GenBank/DDBJ whole genome shotgun (WGS) entry which is preliminary data.</text>
</comment>
<evidence type="ECO:0000313" key="3">
    <source>
        <dbReference type="Proteomes" id="UP001341840"/>
    </source>
</evidence>